<evidence type="ECO:0000256" key="2">
    <source>
        <dbReference type="PROSITE-ProRule" id="PRU01015"/>
    </source>
</evidence>
<feature type="signal peptide" evidence="4">
    <location>
        <begin position="1"/>
        <end position="25"/>
    </location>
</feature>
<gene>
    <name evidence="5" type="ORF">PGLA1383_LOCUS38218</name>
</gene>
<evidence type="ECO:0000256" key="3">
    <source>
        <dbReference type="SAM" id="MobiDB-lite"/>
    </source>
</evidence>
<comment type="caution">
    <text evidence="5">The sequence shown here is derived from an EMBL/GenBank/DDBJ whole genome shotgun (WGS) entry which is preliminary data.</text>
</comment>
<sequence>MDLAMRMTMKLAGLWLAFGVTGIGGAGKKPLFEYDDHYVMLNDFARNAFYERALAAALPACGKGCSVLDVGAGSGLLSIMAAGHGAAHVFAIEANPDLAELAERTIERNQRNFPGANVTVVSQLSSRVQFSQLAQGRRADLLVTETFGTILLGEGALNFVPDARDRLLKEGGVMIPAGGCQYVTLIQDTDLSATWQPPEWHGFNLSHLRVLQDTVYWKAMVGAQKTSYQHLTERICVLEVDLYEDTSDSVPKNRTFRIQAKASGTIQAALFDWDIWSDVQRTEVLSTAPGSRNFAGDVAWGWLLQLQEEAGPDWKLGKRPSQLRVEAGDWIDLAIEFIARGISIHARARRADSPATVEGGAKDGARDGTMPWEVGSPSRIHSVDRRSMREANDFFLPVAGDRERHNFYASGIDAAVAELSRRNASKKSTLLDCSGTALPAFHAAQKHGMKSLAMPRWTHIGDVLKQVAQDNHLNRSVVEVFAADPREMFDILMPEGKRADIVVVEPPGTPLHGLSPFAVLPTVRKELLEADGLVVPGRACLELGLVESVELAHLFSVPGGSWDKVDLTVWNEEARRRGVLTRLVPYTKWLGSHSTLKHRWLSKPVCVFHVDLNEYAKVQPPPEETLSHDLEIHVDGLAHAVVTRWAVFSSGAEKLDAESDYLGRELTWPHYVQALAAPGTGPGVLDPIPVRAGEAQQLKLTVKQGSAKVTGSAGPEFTIRIVGADVGESEISSGKVPEVARVDDGTVGSKASEL</sequence>
<dbReference type="CDD" id="cd02440">
    <property type="entry name" value="AdoMet_MTases"/>
    <property type="match status" value="1"/>
</dbReference>
<reference evidence="5" key="1">
    <citation type="submission" date="2021-02" db="EMBL/GenBank/DDBJ databases">
        <authorList>
            <person name="Dougan E. K."/>
            <person name="Rhodes N."/>
            <person name="Thang M."/>
            <person name="Chan C."/>
        </authorList>
    </citation>
    <scope>NUCLEOTIDE SEQUENCE</scope>
</reference>
<keyword evidence="2" id="KW-0808">Transferase</keyword>
<dbReference type="InterPro" id="IPR025799">
    <property type="entry name" value="Arg_MeTrfase"/>
</dbReference>
<dbReference type="PANTHER" id="PTHR11006">
    <property type="entry name" value="PROTEIN ARGININE N-METHYLTRANSFERASE"/>
    <property type="match status" value="1"/>
</dbReference>
<evidence type="ECO:0008006" key="7">
    <source>
        <dbReference type="Google" id="ProtNLM"/>
    </source>
</evidence>
<evidence type="ECO:0000313" key="6">
    <source>
        <dbReference type="Proteomes" id="UP000654075"/>
    </source>
</evidence>
<feature type="region of interest" description="Disordered" evidence="3">
    <location>
        <begin position="355"/>
        <end position="377"/>
    </location>
</feature>
<keyword evidence="1 2" id="KW-0949">S-adenosyl-L-methionine</keyword>
<dbReference type="AlphaFoldDB" id="A0A813GCU5"/>
<dbReference type="GO" id="GO:0016274">
    <property type="term" value="F:protein-arginine N-methyltransferase activity"/>
    <property type="evidence" value="ECO:0007669"/>
    <property type="project" value="InterPro"/>
</dbReference>
<dbReference type="GO" id="GO:0042054">
    <property type="term" value="F:histone methyltransferase activity"/>
    <property type="evidence" value="ECO:0007669"/>
    <property type="project" value="TreeGrafter"/>
</dbReference>
<dbReference type="InterPro" id="IPR029063">
    <property type="entry name" value="SAM-dependent_MTases_sf"/>
</dbReference>
<dbReference type="Gene3D" id="2.70.160.11">
    <property type="entry name" value="Hnrnp arginine n-methyltransferase1"/>
    <property type="match status" value="2"/>
</dbReference>
<protein>
    <recommendedName>
        <fullName evidence="7">Protein arginine N-methyltransferase</fullName>
    </recommendedName>
</protein>
<dbReference type="GO" id="GO:0032259">
    <property type="term" value="P:methylation"/>
    <property type="evidence" value="ECO:0007669"/>
    <property type="project" value="UniProtKB-KW"/>
</dbReference>
<dbReference type="PANTHER" id="PTHR11006:SF4">
    <property type="entry name" value="PROTEIN ARGININE N-METHYLTRANSFERASE 7"/>
    <property type="match status" value="1"/>
</dbReference>
<keyword evidence="4" id="KW-0732">Signal</keyword>
<organism evidence="5 6">
    <name type="scientific">Polarella glacialis</name>
    <name type="common">Dinoflagellate</name>
    <dbReference type="NCBI Taxonomy" id="89957"/>
    <lineage>
        <taxon>Eukaryota</taxon>
        <taxon>Sar</taxon>
        <taxon>Alveolata</taxon>
        <taxon>Dinophyceae</taxon>
        <taxon>Suessiales</taxon>
        <taxon>Suessiaceae</taxon>
        <taxon>Polarella</taxon>
    </lineage>
</organism>
<dbReference type="Proteomes" id="UP000654075">
    <property type="component" value="Unassembled WGS sequence"/>
</dbReference>
<evidence type="ECO:0000256" key="1">
    <source>
        <dbReference type="ARBA" id="ARBA00022691"/>
    </source>
</evidence>
<dbReference type="PROSITE" id="PS51678">
    <property type="entry name" value="SAM_MT_PRMT"/>
    <property type="match status" value="1"/>
</dbReference>
<dbReference type="EMBL" id="CAJNNV010027556">
    <property type="protein sequence ID" value="CAE8620676.1"/>
    <property type="molecule type" value="Genomic_DNA"/>
</dbReference>
<keyword evidence="2" id="KW-0489">Methyltransferase</keyword>
<accession>A0A813GCU5</accession>
<evidence type="ECO:0000313" key="5">
    <source>
        <dbReference type="EMBL" id="CAE8620676.1"/>
    </source>
</evidence>
<keyword evidence="6" id="KW-1185">Reference proteome</keyword>
<feature type="chain" id="PRO_5032471751" description="Protein arginine N-methyltransferase" evidence="4">
    <location>
        <begin position="26"/>
        <end position="754"/>
    </location>
</feature>
<dbReference type="Pfam" id="PF06325">
    <property type="entry name" value="PrmA"/>
    <property type="match status" value="1"/>
</dbReference>
<dbReference type="OrthoDB" id="416242at2759"/>
<proteinExistence type="predicted"/>
<dbReference type="Gene3D" id="3.40.50.150">
    <property type="entry name" value="Vaccinia Virus protein VP39"/>
    <property type="match status" value="2"/>
</dbReference>
<dbReference type="SUPFAM" id="SSF53335">
    <property type="entry name" value="S-adenosyl-L-methionine-dependent methyltransferases"/>
    <property type="match status" value="2"/>
</dbReference>
<name>A0A813GCU5_POLGL</name>
<evidence type="ECO:0000256" key="4">
    <source>
        <dbReference type="SAM" id="SignalP"/>
    </source>
</evidence>